<dbReference type="Proteomes" id="UP000076532">
    <property type="component" value="Unassembled WGS sequence"/>
</dbReference>
<evidence type="ECO:0000313" key="5">
    <source>
        <dbReference type="Proteomes" id="UP000076532"/>
    </source>
</evidence>
<feature type="compositionally biased region" description="Basic and acidic residues" evidence="2">
    <location>
        <begin position="448"/>
        <end position="457"/>
    </location>
</feature>
<feature type="region of interest" description="Disordered" evidence="2">
    <location>
        <begin position="88"/>
        <end position="113"/>
    </location>
</feature>
<gene>
    <name evidence="4" type="ORF">FIBSPDRAFT_895236</name>
</gene>
<keyword evidence="1" id="KW-0677">Repeat</keyword>
<dbReference type="InterPro" id="IPR055231">
    <property type="entry name" value="2AA_helical"/>
</dbReference>
<reference evidence="4 5" key="1">
    <citation type="journal article" date="2016" name="Mol. Biol. Evol.">
        <title>Comparative Genomics of Early-Diverging Mushroom-Forming Fungi Provides Insights into the Origins of Lignocellulose Decay Capabilities.</title>
        <authorList>
            <person name="Nagy L.G."/>
            <person name="Riley R."/>
            <person name="Tritt A."/>
            <person name="Adam C."/>
            <person name="Daum C."/>
            <person name="Floudas D."/>
            <person name="Sun H."/>
            <person name="Yadav J.S."/>
            <person name="Pangilinan J."/>
            <person name="Larsson K.H."/>
            <person name="Matsuura K."/>
            <person name="Barry K."/>
            <person name="Labutti K."/>
            <person name="Kuo R."/>
            <person name="Ohm R.A."/>
            <person name="Bhattacharya S.S."/>
            <person name="Shirouzu T."/>
            <person name="Yoshinaga Y."/>
            <person name="Martin F.M."/>
            <person name="Grigoriev I.V."/>
            <person name="Hibbett D.S."/>
        </authorList>
    </citation>
    <scope>NUCLEOTIDE SEQUENCE [LARGE SCALE GENOMIC DNA]</scope>
    <source>
        <strain evidence="4 5">CBS 109695</strain>
    </source>
</reference>
<evidence type="ECO:0000256" key="2">
    <source>
        <dbReference type="SAM" id="MobiDB-lite"/>
    </source>
</evidence>
<accession>A0A166EWR1</accession>
<evidence type="ECO:0000259" key="3">
    <source>
        <dbReference type="Pfam" id="PF22956"/>
    </source>
</evidence>
<dbReference type="OrthoDB" id="242910at2759"/>
<feature type="domain" description="Phosphatase 2A Regulatory Subunit A helical" evidence="3">
    <location>
        <begin position="276"/>
        <end position="317"/>
    </location>
</feature>
<organism evidence="4 5">
    <name type="scientific">Athelia psychrophila</name>
    <dbReference type="NCBI Taxonomy" id="1759441"/>
    <lineage>
        <taxon>Eukaryota</taxon>
        <taxon>Fungi</taxon>
        <taxon>Dikarya</taxon>
        <taxon>Basidiomycota</taxon>
        <taxon>Agaricomycotina</taxon>
        <taxon>Agaricomycetes</taxon>
        <taxon>Agaricomycetidae</taxon>
        <taxon>Atheliales</taxon>
        <taxon>Atheliaceae</taxon>
        <taxon>Athelia</taxon>
    </lineage>
</organism>
<dbReference type="EMBL" id="KV417596">
    <property type="protein sequence ID" value="KZP16191.1"/>
    <property type="molecule type" value="Genomic_DNA"/>
</dbReference>
<proteinExistence type="predicted"/>
<dbReference type="Pfam" id="PF22956">
    <property type="entry name" value="VPS15-like_hel"/>
    <property type="match status" value="1"/>
</dbReference>
<dbReference type="AlphaFoldDB" id="A0A166EWR1"/>
<name>A0A166EWR1_9AGAM</name>
<dbReference type="STRING" id="436010.A0A166EWR1"/>
<feature type="compositionally biased region" description="Basic and acidic residues" evidence="2">
    <location>
        <begin position="88"/>
        <end position="104"/>
    </location>
</feature>
<evidence type="ECO:0000313" key="4">
    <source>
        <dbReference type="EMBL" id="KZP16191.1"/>
    </source>
</evidence>
<keyword evidence="5" id="KW-1185">Reference proteome</keyword>
<feature type="region of interest" description="Disordered" evidence="2">
    <location>
        <begin position="448"/>
        <end position="467"/>
    </location>
</feature>
<protein>
    <recommendedName>
        <fullName evidence="3">Phosphatase 2A Regulatory Subunit A helical domain-containing protein</fullName>
    </recommendedName>
</protein>
<evidence type="ECO:0000256" key="1">
    <source>
        <dbReference type="ARBA" id="ARBA00022737"/>
    </source>
</evidence>
<sequence length="565" mass="63314">MHVRAHARQPPAASTRTEHNDLCLRGDSTTRRGCCWPHAIWFSEVPELSDSSVDHFPTLGVMPFAKKVQLVLVNSRQPTTYYADLVKKQKDSDGDRERVEHEEGMSSPSMAHWAQSKTKTMALGYDDIANAPSACFCTEREAGRVFPESFYPFLHNPHASTAGGDGGDAPFPSDSEAQIERIWREYDSVEAYIVPEADLAGVREAESGGVKVDYEYSGEVAGTPMMDILPVELHSQLLTLKLKAPRFDVFYKQTCKLASRAAFRVSRGPIQPRPAGRSLEEYILLWMIQALPDVEEMIVFKVLETLTSLCELGLLQRIPPKSVFARELPHSPQHPQNISPPARCGPARLTLPSAFDPPGNATRFWPFIRPHPPAKRRPSELRLPRWNKTHRSNAHRSSWIALGRVEAWDIEEPTLDIHTLAPIPNLVVKRLRPRRILIRTLTHRTEFNGHRSGHGAEARQFGSESNPQSRAFEKGFMISESGLKSAVVGYREDGTNGGAERVYGDVASNANRPPQRISLITNNQQSAPGRHDRLGVHRCAVQGQYSERRSGRVIKVWRVDGAEHH</sequence>